<evidence type="ECO:0000259" key="10">
    <source>
        <dbReference type="Pfam" id="PF02823"/>
    </source>
</evidence>
<dbReference type="InterPro" id="IPR036771">
    <property type="entry name" value="ATPsynth_dsu/esu_N"/>
</dbReference>
<organism evidence="11 12">
    <name type="scientific">Schistosoma margrebowiei</name>
    <dbReference type="NCBI Taxonomy" id="48269"/>
    <lineage>
        <taxon>Eukaryota</taxon>
        <taxon>Metazoa</taxon>
        <taxon>Spiralia</taxon>
        <taxon>Lophotrochozoa</taxon>
        <taxon>Platyhelminthes</taxon>
        <taxon>Trematoda</taxon>
        <taxon>Digenea</taxon>
        <taxon>Strigeidida</taxon>
        <taxon>Schistosomatoidea</taxon>
        <taxon>Schistosomatidae</taxon>
        <taxon>Schistosoma</taxon>
    </lineage>
</organism>
<dbReference type="Proteomes" id="UP000050790">
    <property type="component" value="Unassembled WGS sequence"/>
</dbReference>
<keyword evidence="6" id="KW-0809">Transit peptide</keyword>
<dbReference type="WBParaSite" id="SMRG1_4980.4">
    <property type="protein sequence ID" value="SMRG1_4980.4"/>
    <property type="gene ID" value="SMRG1_4980"/>
</dbReference>
<keyword evidence="5" id="KW-0999">Mitochondrion inner membrane</keyword>
<evidence type="ECO:0000313" key="11">
    <source>
        <dbReference type="Proteomes" id="UP000050790"/>
    </source>
</evidence>
<accession>A0AA84ZUT4</accession>
<evidence type="ECO:0000256" key="5">
    <source>
        <dbReference type="ARBA" id="ARBA00022792"/>
    </source>
</evidence>
<keyword evidence="8" id="KW-0496">Mitochondrion</keyword>
<name>A0AA84ZUT4_9TREM</name>
<dbReference type="GO" id="GO:0045259">
    <property type="term" value="C:proton-transporting ATP synthase complex"/>
    <property type="evidence" value="ECO:0007669"/>
    <property type="project" value="InterPro"/>
</dbReference>
<comment type="subcellular location">
    <subcellularLocation>
        <location evidence="1">Mitochondrion inner membrane</location>
    </subcellularLocation>
</comment>
<evidence type="ECO:0000313" key="12">
    <source>
        <dbReference type="WBParaSite" id="SMRG1_4980.4"/>
    </source>
</evidence>
<evidence type="ECO:0000256" key="3">
    <source>
        <dbReference type="ARBA" id="ARBA00022448"/>
    </source>
</evidence>
<dbReference type="CDD" id="cd12152">
    <property type="entry name" value="F1-ATPase_delta"/>
    <property type="match status" value="1"/>
</dbReference>
<evidence type="ECO:0000256" key="2">
    <source>
        <dbReference type="ARBA" id="ARBA00005712"/>
    </source>
</evidence>
<dbReference type="Pfam" id="PF02823">
    <property type="entry name" value="ATP-synt_DE_N"/>
    <property type="match status" value="1"/>
</dbReference>
<dbReference type="PANTHER" id="PTHR13822:SF7">
    <property type="entry name" value="ATP SYNTHASE SUBUNIT DELTA, MITOCHONDRIAL"/>
    <property type="match status" value="1"/>
</dbReference>
<evidence type="ECO:0000256" key="4">
    <source>
        <dbReference type="ARBA" id="ARBA00022781"/>
    </source>
</evidence>
<dbReference type="SUPFAM" id="SSF51344">
    <property type="entry name" value="Epsilon subunit of F1F0-ATP synthase N-terminal domain"/>
    <property type="match status" value="1"/>
</dbReference>
<protein>
    <submittedName>
        <fullName evidence="12">ATP-synt_DE_N domain-containing protein</fullName>
    </submittedName>
</protein>
<keyword evidence="7" id="KW-0406">Ion transport</keyword>
<dbReference type="GO" id="GO:0046933">
    <property type="term" value="F:proton-transporting ATP synthase activity, rotational mechanism"/>
    <property type="evidence" value="ECO:0007669"/>
    <property type="project" value="InterPro"/>
</dbReference>
<evidence type="ECO:0000256" key="7">
    <source>
        <dbReference type="ARBA" id="ARBA00023065"/>
    </source>
</evidence>
<comment type="similarity">
    <text evidence="2">Belongs to the ATPase epsilon chain family.</text>
</comment>
<reference evidence="12" key="1">
    <citation type="submission" date="2023-11" db="UniProtKB">
        <authorList>
            <consortium name="WormBaseParasite"/>
        </authorList>
    </citation>
    <scope>IDENTIFICATION</scope>
</reference>
<feature type="domain" description="ATP synthase F1 complex delta/epsilon subunit N-terminal" evidence="10">
    <location>
        <begin position="43"/>
        <end position="102"/>
    </location>
</feature>
<evidence type="ECO:0000256" key="9">
    <source>
        <dbReference type="ARBA" id="ARBA00023136"/>
    </source>
</evidence>
<sequence length="124" mass="13630">MLDYVCCGNFIPILNILFRRVAIFRLPSQLRSIRTSTRCLTELKLTFASSAQAFYNNVAVKQVDVPTLNGRFGVLAEHVPTVGCLKPGIVAVTENDGSVKKYFGTFRLPSKGNNSLSFIVNDTG</sequence>
<proteinExistence type="inferred from homology"/>
<evidence type="ECO:0000256" key="1">
    <source>
        <dbReference type="ARBA" id="ARBA00004273"/>
    </source>
</evidence>
<dbReference type="Gene3D" id="2.60.15.10">
    <property type="entry name" value="F0F1 ATP synthase delta/epsilon subunit, N-terminal"/>
    <property type="match status" value="1"/>
</dbReference>
<evidence type="ECO:0000256" key="6">
    <source>
        <dbReference type="ARBA" id="ARBA00022946"/>
    </source>
</evidence>
<dbReference type="AlphaFoldDB" id="A0AA84ZUT4"/>
<keyword evidence="4" id="KW-0375">Hydrogen ion transport</keyword>
<dbReference type="InterPro" id="IPR020546">
    <property type="entry name" value="ATP_synth_F1_dsu/esu_N"/>
</dbReference>
<dbReference type="PANTHER" id="PTHR13822">
    <property type="entry name" value="ATP SYNTHASE DELTA/EPSILON CHAIN"/>
    <property type="match status" value="1"/>
</dbReference>
<dbReference type="InterPro" id="IPR001469">
    <property type="entry name" value="ATP_synth_F1_dsu/esu"/>
</dbReference>
<evidence type="ECO:0000256" key="8">
    <source>
        <dbReference type="ARBA" id="ARBA00023128"/>
    </source>
</evidence>
<dbReference type="GO" id="GO:0005743">
    <property type="term" value="C:mitochondrial inner membrane"/>
    <property type="evidence" value="ECO:0007669"/>
    <property type="project" value="UniProtKB-SubCell"/>
</dbReference>
<keyword evidence="9" id="KW-0472">Membrane</keyword>
<keyword evidence="3" id="KW-0813">Transport</keyword>